<evidence type="ECO:0000313" key="1">
    <source>
        <dbReference type="EMBL" id="EEG53841.1"/>
    </source>
</evidence>
<comment type="caution">
    <text evidence="1">The sequence shown here is derived from an EMBL/GenBank/DDBJ whole genome shotgun (WGS) entry which is preliminary data.</text>
</comment>
<accession>C0D4A1</accession>
<name>C0D4A1_9FIRM</name>
<reference evidence="1 2" key="2">
    <citation type="submission" date="2009-02" db="EMBL/GenBank/DDBJ databases">
        <title>Draft genome sequence of Clostridium asparagiforme (DSM 15981).</title>
        <authorList>
            <person name="Sudarsanam P."/>
            <person name="Ley R."/>
            <person name="Guruge J."/>
            <person name="Turnbaugh P.J."/>
            <person name="Mahowald M."/>
            <person name="Liep D."/>
            <person name="Gordon J."/>
        </authorList>
    </citation>
    <scope>NUCLEOTIDE SEQUENCE [LARGE SCALE GENOMIC DNA]</scope>
    <source>
        <strain evidence="1 2">DSM 15981</strain>
    </source>
</reference>
<dbReference type="HOGENOM" id="CLU_3214261_0_0_9"/>
<organism evidence="1 2">
    <name type="scientific">[Clostridium] asparagiforme DSM 15981</name>
    <dbReference type="NCBI Taxonomy" id="518636"/>
    <lineage>
        <taxon>Bacteria</taxon>
        <taxon>Bacillati</taxon>
        <taxon>Bacillota</taxon>
        <taxon>Clostridia</taxon>
        <taxon>Lachnospirales</taxon>
        <taxon>Lachnospiraceae</taxon>
        <taxon>Enterocloster</taxon>
    </lineage>
</organism>
<proteinExistence type="predicted"/>
<evidence type="ECO:0000313" key="2">
    <source>
        <dbReference type="Proteomes" id="UP000004756"/>
    </source>
</evidence>
<dbReference type="Proteomes" id="UP000004756">
    <property type="component" value="Unassembled WGS sequence"/>
</dbReference>
<dbReference type="AlphaFoldDB" id="C0D4A1"/>
<sequence>MRRWGNGSVGWRSWQKRCDEDYGDKFRRCLLKKHKKHFSLYYLV</sequence>
<gene>
    <name evidence="1" type="ORF">CLOSTASPAR_04095</name>
</gene>
<protein>
    <submittedName>
        <fullName evidence="1">Uncharacterized protein</fullName>
    </submittedName>
</protein>
<dbReference type="EMBL" id="ACCJ01000328">
    <property type="protein sequence ID" value="EEG53841.1"/>
    <property type="molecule type" value="Genomic_DNA"/>
</dbReference>
<keyword evidence="2" id="KW-1185">Reference proteome</keyword>
<reference evidence="1 2" key="1">
    <citation type="submission" date="2009-01" db="EMBL/GenBank/DDBJ databases">
        <authorList>
            <person name="Fulton L."/>
            <person name="Clifton S."/>
            <person name="Fulton B."/>
            <person name="Xu J."/>
            <person name="Minx P."/>
            <person name="Pepin K.H."/>
            <person name="Johnson M."/>
            <person name="Bhonagiri V."/>
            <person name="Nash W.E."/>
            <person name="Mardis E.R."/>
            <person name="Wilson R.K."/>
        </authorList>
    </citation>
    <scope>NUCLEOTIDE SEQUENCE [LARGE SCALE GENOMIC DNA]</scope>
    <source>
        <strain evidence="1 2">DSM 15981</strain>
    </source>
</reference>